<evidence type="ECO:0000313" key="2">
    <source>
        <dbReference type="EMBL" id="OAG05300.1"/>
    </source>
</evidence>
<feature type="compositionally biased region" description="Basic and acidic residues" evidence="1">
    <location>
        <begin position="480"/>
        <end position="491"/>
    </location>
</feature>
<organism evidence="2 3">
    <name type="scientific">Paraphaeosphaeria sporulosa</name>
    <dbReference type="NCBI Taxonomy" id="1460663"/>
    <lineage>
        <taxon>Eukaryota</taxon>
        <taxon>Fungi</taxon>
        <taxon>Dikarya</taxon>
        <taxon>Ascomycota</taxon>
        <taxon>Pezizomycotina</taxon>
        <taxon>Dothideomycetes</taxon>
        <taxon>Pleosporomycetidae</taxon>
        <taxon>Pleosporales</taxon>
        <taxon>Massarineae</taxon>
        <taxon>Didymosphaeriaceae</taxon>
        <taxon>Paraphaeosphaeria</taxon>
    </lineage>
</organism>
<dbReference type="InParanoid" id="A0A177CF07"/>
<evidence type="ECO:0000313" key="3">
    <source>
        <dbReference type="Proteomes" id="UP000077069"/>
    </source>
</evidence>
<sequence>MPPRPKSKSKSATPTPSQGLRYPYTIRRIYLCGHPEEYVQIERAYHTRPPRILHTLVPQPQVVAGRSVGAYGQTRRQCTACASSLGQGSFSRSRDEVEWGRNRVKNRFLHVLMRERFSGQGERSIPWPKEKERGLGSEEYRGLQDIYEAIGTGRDVRPHSAVSYQDRVARKMVEGPAREGHAKVAYVLQTAVHAALAEGLGHGNFEDTELEREQLVEEKHELLSPKATNPRSLVSTNDKRAQSPKEGTGSNMRGSPSSPSAPAPISPRSPQRATPRSPTTNPPQPRRPPAPRQPRTSPEHTHRPVRPKLPADSQQEIAHHRALALAALEGRVPNVPTPGERHSDTTPTSAPRVPIPRPNPATVPSYISRQRPFGPTSASGGTTLSYGDGPRRYDGVPIAAVMETLYPENRDGKGEGRKDGEGVRLERGGYASFRSFESQRHPGPSAGSTRSRGSVGSAKSHGSGGRRRGDGESVRSFGSRKSDGRRGDARSPRRGWRR</sequence>
<feature type="compositionally biased region" description="Polar residues" evidence="1">
    <location>
        <begin position="376"/>
        <end position="385"/>
    </location>
</feature>
<feature type="region of interest" description="Disordered" evidence="1">
    <location>
        <begin position="404"/>
        <end position="498"/>
    </location>
</feature>
<dbReference type="EMBL" id="KV441553">
    <property type="protein sequence ID" value="OAG05300.1"/>
    <property type="molecule type" value="Genomic_DNA"/>
</dbReference>
<feature type="region of interest" description="Disordered" evidence="1">
    <location>
        <begin position="220"/>
        <end position="392"/>
    </location>
</feature>
<feature type="compositionally biased region" description="Polar residues" evidence="1">
    <location>
        <begin position="226"/>
        <end position="236"/>
    </location>
</feature>
<feature type="compositionally biased region" description="Pro residues" evidence="1">
    <location>
        <begin position="280"/>
        <end position="292"/>
    </location>
</feature>
<feature type="compositionally biased region" description="Basic and acidic residues" evidence="1">
    <location>
        <begin position="408"/>
        <end position="427"/>
    </location>
</feature>
<feature type="region of interest" description="Disordered" evidence="1">
    <location>
        <begin position="1"/>
        <end position="20"/>
    </location>
</feature>
<dbReference type="GeneID" id="28766507"/>
<proteinExistence type="predicted"/>
<accession>A0A177CF07</accession>
<dbReference type="AlphaFoldDB" id="A0A177CF07"/>
<evidence type="ECO:0000256" key="1">
    <source>
        <dbReference type="SAM" id="MobiDB-lite"/>
    </source>
</evidence>
<name>A0A177CF07_9PLEO</name>
<protein>
    <submittedName>
        <fullName evidence="2">Uncharacterized protein</fullName>
    </submittedName>
</protein>
<keyword evidence="3" id="KW-1185">Reference proteome</keyword>
<feature type="compositionally biased region" description="Low complexity" evidence="1">
    <location>
        <begin position="268"/>
        <end position="279"/>
    </location>
</feature>
<dbReference type="RefSeq" id="XP_018035665.1">
    <property type="nucleotide sequence ID" value="XM_018183021.1"/>
</dbReference>
<gene>
    <name evidence="2" type="ORF">CC84DRAFT_1218659</name>
</gene>
<dbReference type="Proteomes" id="UP000077069">
    <property type="component" value="Unassembled WGS sequence"/>
</dbReference>
<dbReference type="OrthoDB" id="3794611at2759"/>
<reference evidence="2 3" key="1">
    <citation type="submission" date="2016-05" db="EMBL/GenBank/DDBJ databases">
        <title>Comparative analysis of secretome profiles of manganese(II)-oxidizing ascomycete fungi.</title>
        <authorList>
            <consortium name="DOE Joint Genome Institute"/>
            <person name="Zeiner C.A."/>
            <person name="Purvine S.O."/>
            <person name="Zink E.M."/>
            <person name="Wu S."/>
            <person name="Pasa-Tolic L."/>
            <person name="Chaput D.L."/>
            <person name="Haridas S."/>
            <person name="Grigoriev I.V."/>
            <person name="Santelli C.M."/>
            <person name="Hansel C.M."/>
        </authorList>
    </citation>
    <scope>NUCLEOTIDE SEQUENCE [LARGE SCALE GENOMIC DNA]</scope>
    <source>
        <strain evidence="2 3">AP3s5-JAC2a</strain>
    </source>
</reference>